<organism evidence="1 2">
    <name type="scientific">Dimorphilus gyrociliatus</name>
    <dbReference type="NCBI Taxonomy" id="2664684"/>
    <lineage>
        <taxon>Eukaryota</taxon>
        <taxon>Metazoa</taxon>
        <taxon>Spiralia</taxon>
        <taxon>Lophotrochozoa</taxon>
        <taxon>Annelida</taxon>
        <taxon>Polychaeta</taxon>
        <taxon>Polychaeta incertae sedis</taxon>
        <taxon>Dinophilidae</taxon>
        <taxon>Dimorphilus</taxon>
    </lineage>
</organism>
<reference evidence="1 2" key="1">
    <citation type="submission" date="2020-08" db="EMBL/GenBank/DDBJ databases">
        <authorList>
            <person name="Hejnol A."/>
        </authorList>
    </citation>
    <scope>NUCLEOTIDE SEQUENCE [LARGE SCALE GENOMIC DNA]</scope>
</reference>
<dbReference type="AlphaFoldDB" id="A0A7I8W6L1"/>
<accession>A0A7I8W6L1</accession>
<protein>
    <submittedName>
        <fullName evidence="1">DgyrCDS11862</fullName>
    </submittedName>
</protein>
<comment type="caution">
    <text evidence="1">The sequence shown here is derived from an EMBL/GenBank/DDBJ whole genome shotgun (WGS) entry which is preliminary data.</text>
</comment>
<name>A0A7I8W6L1_9ANNE</name>
<evidence type="ECO:0000313" key="2">
    <source>
        <dbReference type="Proteomes" id="UP000549394"/>
    </source>
</evidence>
<dbReference type="EMBL" id="CAJFCJ010000019">
    <property type="protein sequence ID" value="CAD5123523.1"/>
    <property type="molecule type" value="Genomic_DNA"/>
</dbReference>
<evidence type="ECO:0000313" key="1">
    <source>
        <dbReference type="EMBL" id="CAD5123523.1"/>
    </source>
</evidence>
<keyword evidence="2" id="KW-1185">Reference proteome</keyword>
<gene>
    <name evidence="1" type="ORF">DGYR_LOCUS11198</name>
</gene>
<dbReference type="Proteomes" id="UP000549394">
    <property type="component" value="Unassembled WGS sequence"/>
</dbReference>
<proteinExistence type="predicted"/>
<sequence length="265" mass="31789">MATNKIYTDIDKTLNPPIILIILKPFLIRTGRLNRSNSHKKEFANNLLDVRRFYNKFYEYKRDEINQTDFYDKLRRFNRMKKISIDDLHLLIFSFIDQEIFYECYETLRDIISNFIGDIKSLGKIVKIRKKLVSELRRVNYPNFPLIVEKQYIIDKLKEMRLMDKNWLMYALIPDYLMQPWLANLWGKSVDTLSDYVLKIQTKQELYQNIASFGKGYWNIGASAAFSSIYEKRVQDPLWDRIVTDYEDKLIQIILYINDVGLLNF</sequence>